<dbReference type="InterPro" id="IPR051531">
    <property type="entry name" value="N-acetyltransferase"/>
</dbReference>
<dbReference type="KEGG" id="liu:OU989_08595"/>
<dbReference type="PROSITE" id="PS51186">
    <property type="entry name" value="GNAT"/>
    <property type="match status" value="1"/>
</dbReference>
<dbReference type="Proteomes" id="UP001219585">
    <property type="component" value="Chromosome"/>
</dbReference>
<dbReference type="GO" id="GO:0008999">
    <property type="term" value="F:protein-N-terminal-alanine acetyltransferase activity"/>
    <property type="evidence" value="ECO:0007669"/>
    <property type="project" value="TreeGrafter"/>
</dbReference>
<evidence type="ECO:0000256" key="2">
    <source>
        <dbReference type="ARBA" id="ARBA00023315"/>
    </source>
</evidence>
<evidence type="ECO:0000256" key="1">
    <source>
        <dbReference type="ARBA" id="ARBA00022679"/>
    </source>
</evidence>
<gene>
    <name evidence="5" type="ORF">OU989_08595</name>
</gene>
<keyword evidence="2" id="KW-0012">Acyltransferase</keyword>
<organism evidence="5 6">
    <name type="scientific">Lysinibacillus irui</name>
    <dbReference type="NCBI Taxonomy" id="2998077"/>
    <lineage>
        <taxon>Bacteria</taxon>
        <taxon>Bacillati</taxon>
        <taxon>Bacillota</taxon>
        <taxon>Bacilli</taxon>
        <taxon>Bacillales</taxon>
        <taxon>Bacillaceae</taxon>
        <taxon>Lysinibacillus</taxon>
    </lineage>
</organism>
<protein>
    <submittedName>
        <fullName evidence="5">GNAT family protein</fullName>
    </submittedName>
</protein>
<dbReference type="RefSeq" id="WP_274796729.1">
    <property type="nucleotide sequence ID" value="NZ_CP113527.1"/>
</dbReference>
<dbReference type="InterPro" id="IPR016181">
    <property type="entry name" value="Acyl_CoA_acyltransferase"/>
</dbReference>
<feature type="domain" description="N-acetyltransferase" evidence="4">
    <location>
        <begin position="3"/>
        <end position="169"/>
    </location>
</feature>
<keyword evidence="1" id="KW-0808">Transferase</keyword>
<evidence type="ECO:0000256" key="3">
    <source>
        <dbReference type="ARBA" id="ARBA00038502"/>
    </source>
</evidence>
<evidence type="ECO:0000313" key="6">
    <source>
        <dbReference type="Proteomes" id="UP001219585"/>
    </source>
</evidence>
<evidence type="ECO:0000259" key="4">
    <source>
        <dbReference type="PROSITE" id="PS51186"/>
    </source>
</evidence>
<evidence type="ECO:0000313" key="5">
    <source>
        <dbReference type="EMBL" id="WDV08523.1"/>
    </source>
</evidence>
<name>A0AAJ5RTT4_9BACI</name>
<proteinExistence type="inferred from homology"/>
<dbReference type="AlphaFoldDB" id="A0AAJ5RTT4"/>
<accession>A0AAJ5RTT4</accession>
<dbReference type="EMBL" id="CP113527">
    <property type="protein sequence ID" value="WDV08523.1"/>
    <property type="molecule type" value="Genomic_DNA"/>
</dbReference>
<reference evidence="5" key="1">
    <citation type="submission" date="2022-11" db="EMBL/GenBank/DDBJ databases">
        <title>Lysinibacillus irui.</title>
        <authorList>
            <person name="Akintayo S.O."/>
        </authorList>
    </citation>
    <scope>NUCLEOTIDE SEQUENCE</scope>
    <source>
        <strain evidence="5">IRB4-01</strain>
    </source>
</reference>
<dbReference type="Pfam" id="PF13302">
    <property type="entry name" value="Acetyltransf_3"/>
    <property type="match status" value="1"/>
</dbReference>
<comment type="similarity">
    <text evidence="3">Belongs to the acetyltransferase family. RimJ subfamily.</text>
</comment>
<dbReference type="PANTHER" id="PTHR43792:SF8">
    <property type="entry name" value="[RIBOSOMAL PROTEIN US5]-ALANINE N-ACETYLTRANSFERASE"/>
    <property type="match status" value="1"/>
</dbReference>
<dbReference type="GO" id="GO:0005737">
    <property type="term" value="C:cytoplasm"/>
    <property type="evidence" value="ECO:0007669"/>
    <property type="project" value="TreeGrafter"/>
</dbReference>
<dbReference type="SUPFAM" id="SSF55729">
    <property type="entry name" value="Acyl-CoA N-acyltransferases (Nat)"/>
    <property type="match status" value="1"/>
</dbReference>
<dbReference type="Gene3D" id="3.40.630.30">
    <property type="match status" value="1"/>
</dbReference>
<dbReference type="InterPro" id="IPR000182">
    <property type="entry name" value="GNAT_dom"/>
</dbReference>
<dbReference type="PANTHER" id="PTHR43792">
    <property type="entry name" value="GNAT FAMILY, PUTATIVE (AFU_ORTHOLOGUE AFUA_3G00765)-RELATED-RELATED"/>
    <property type="match status" value="1"/>
</dbReference>
<sequence>MNIILEKLEHADLERLYEFELKNRTYFEKMVPSRGHDYYEYKIFKEKNELLIEEQAQDISYFYLIKNDNGQIVGRINLVDIDKSQQLGHVGYRVGEEHIGKGLANKALKLLLAMVSNLGIKHIAAKTTTNNIASQKILEKNGFKYIGTSDDEFDMNGQSQKFVYYKWSDSEANVE</sequence>